<dbReference type="AlphaFoldDB" id="A0A2S9Q9H8"/>
<protein>
    <submittedName>
        <fullName evidence="1">Uncharacterized protein</fullName>
    </submittedName>
</protein>
<gene>
    <name evidence="1" type="ORF">C5L14_17250</name>
</gene>
<dbReference type="Pfam" id="PF18742">
    <property type="entry name" value="DpnII-MboI"/>
    <property type="match status" value="1"/>
</dbReference>
<proteinExistence type="predicted"/>
<name>A0A2S9Q9H8_9HYPH</name>
<sequence>MVPITAATILEDRISALTATVTDSWALASDTSIGFALAVLAGIAGLVPVPEMLRGDLAYGGIPAVARAGFQASSSGSFDPLLFLQAVDRIRGRPKNGRDQLVDDDIALLGIANGLSKCEGVDGAHDERKHWLLTIIAETGHAATWTQRARQLAGDLLDGAGRLRADPARNVNARTLDLVLRNEWPQAYGRTSLIGPDERREILAALLSSELPPDGELERSAVWLVAFRLLVQKMATDLVPDYDTLVEALKATQSALRRWVWDEKPNRQDIGPARWVIDDESHVQSFLWAILEPRFGDQLYDEQYLPGFGQKQPRFDFGLANLKTIVEVKIARTHRDFPKIEEEVAGDLGLYFSEPERYDRMVVYVYDDSDRPHPEQYDTLRSALTQRDRRIVDVIIVQRPGKMPNRNARQPWIKSLAAKGKGK</sequence>
<accession>A0A2S9Q9H8</accession>
<evidence type="ECO:0000313" key="1">
    <source>
        <dbReference type="EMBL" id="PRH86006.1"/>
    </source>
</evidence>
<dbReference type="EMBL" id="PUEJ01000006">
    <property type="protein sequence ID" value="PRH86006.1"/>
    <property type="molecule type" value="Genomic_DNA"/>
</dbReference>
<evidence type="ECO:0000313" key="2">
    <source>
        <dbReference type="Proteomes" id="UP000237682"/>
    </source>
</evidence>
<comment type="caution">
    <text evidence="1">The sequence shown here is derived from an EMBL/GenBank/DDBJ whole genome shotgun (WGS) entry which is preliminary data.</text>
</comment>
<dbReference type="OrthoDB" id="3684535at2"/>
<dbReference type="Proteomes" id="UP000237682">
    <property type="component" value="Unassembled WGS sequence"/>
</dbReference>
<reference evidence="1 2" key="1">
    <citation type="submission" date="2018-02" db="EMBL/GenBank/DDBJ databases">
        <title>Whole genome sequencing of endophytic bacterium.</title>
        <authorList>
            <person name="Eedara R."/>
            <person name="Podile A.R."/>
        </authorList>
    </citation>
    <scope>NUCLEOTIDE SEQUENCE [LARGE SCALE GENOMIC DNA]</scope>
    <source>
        <strain evidence="1 2">RP1T</strain>
    </source>
</reference>
<keyword evidence="2" id="KW-1185">Reference proteome</keyword>
<dbReference type="RefSeq" id="WP_105863305.1">
    <property type="nucleotide sequence ID" value="NZ_PUEJ01000006.1"/>
</dbReference>
<organism evidence="1 2">
    <name type="scientific">Labrys okinawensis</name>
    <dbReference type="NCBI Taxonomy" id="346911"/>
    <lineage>
        <taxon>Bacteria</taxon>
        <taxon>Pseudomonadati</taxon>
        <taxon>Pseudomonadota</taxon>
        <taxon>Alphaproteobacteria</taxon>
        <taxon>Hyphomicrobiales</taxon>
        <taxon>Xanthobacteraceae</taxon>
        <taxon>Labrys</taxon>
    </lineage>
</organism>